<evidence type="ECO:0000256" key="3">
    <source>
        <dbReference type="ARBA" id="ARBA00022692"/>
    </source>
</evidence>
<dbReference type="Proteomes" id="UP001597460">
    <property type="component" value="Unassembled WGS sequence"/>
</dbReference>
<dbReference type="Pfam" id="PF12704">
    <property type="entry name" value="MacB_PCD"/>
    <property type="match status" value="2"/>
</dbReference>
<feature type="domain" description="MacB-like periplasmic core" evidence="8">
    <location>
        <begin position="20"/>
        <end position="247"/>
    </location>
</feature>
<evidence type="ECO:0000256" key="6">
    <source>
        <dbReference type="SAM" id="Phobius"/>
    </source>
</evidence>
<reference evidence="10" key="1">
    <citation type="journal article" date="2019" name="Int. J. Syst. Evol. Microbiol.">
        <title>The Global Catalogue of Microorganisms (GCM) 10K type strain sequencing project: providing services to taxonomists for standard genome sequencing and annotation.</title>
        <authorList>
            <consortium name="The Broad Institute Genomics Platform"/>
            <consortium name="The Broad Institute Genome Sequencing Center for Infectious Disease"/>
            <person name="Wu L."/>
            <person name="Ma J."/>
        </authorList>
    </citation>
    <scope>NUCLEOTIDE SEQUENCE [LARGE SCALE GENOMIC DNA]</scope>
    <source>
        <strain evidence="10">KCTC 52042</strain>
    </source>
</reference>
<keyword evidence="5 6" id="KW-0472">Membrane</keyword>
<name>A0ABW5JIM7_9BACT</name>
<dbReference type="PANTHER" id="PTHR30572:SF18">
    <property type="entry name" value="ABC-TYPE MACROLIDE FAMILY EXPORT SYSTEM PERMEASE COMPONENT 2"/>
    <property type="match status" value="1"/>
</dbReference>
<feature type="transmembrane region" description="Helical" evidence="6">
    <location>
        <begin position="344"/>
        <end position="367"/>
    </location>
</feature>
<sequence>MLKNYIKIAIRNLLKKKVYSFINISGLAIGLATCILIILYVNNEWSYDKFHTTSDRVYRVVQTTTSPDQEEEQATTPFQLAPVIDAEFPDLVQSSIRFFNRQEEKHSIINRKDRIAFRESNFYFTDSTFFEIFPAELVRGNPDEALKNPLTIVITEELADKYFGDEDPMGKSLNYNGIREFTVTGIMKPWPEESHMDIDLLASYTSLDEIYSNSPNYDQSWLWNPIWTYVLLDESANPAQLKEQLNTLTERYYYAYSGWPSDETVQIELQPVTDIHLYSNRDQEMQPNSSYLYIYILLAVAGFVLIIACINFMNLSVARSLERSREVGLRKVLGGYRKQLFNQFIGESFFISFIAILFGCLLVYLALPFFNDLTERNLTFSLTGSIFTIPALLLLTVIVAFFSGSYPALFLSSFNPSDVLKGKISNSTKGSLFRKTLVTFQFTLSVILLIGTAVIFLQLQYIQTKDLGFDKENILLLPTNQNLISWEFETFKEQALSQAQIQTITGLGKIPGTQEQEFYRYVPAGTGESEDATNLVLHVTHDFVETFNLEIVAGRAFSRDFPSDSDQSILINRTMLRKLVAETPAEAIGEIFYYYPPNGERESFTVVGVIEDFNYTSLKKEIEPLVIKLVEGTRSILGSVEHTAVKIAPGDPTSALSHLETVWKEINPIDPFEYRFLDERLAEIYEAEQTMSTLATAFSILCIIIACLGLLGLASYSAQIKQKEIGIRKSLGASVGNIVSLLSKEFLLLVALANLIAWPLTYFAAARWLENFPYRFDLVVNIPIIFLASAGIIIFIALITVSYHSLKAANINPVDAIRSE</sequence>
<feature type="transmembrane region" description="Helical" evidence="6">
    <location>
        <begin position="292"/>
        <end position="315"/>
    </location>
</feature>
<evidence type="ECO:0000313" key="10">
    <source>
        <dbReference type="Proteomes" id="UP001597460"/>
    </source>
</evidence>
<comment type="subcellular location">
    <subcellularLocation>
        <location evidence="1">Cell membrane</location>
        <topology evidence="1">Multi-pass membrane protein</topology>
    </subcellularLocation>
</comment>
<dbReference type="Pfam" id="PF02687">
    <property type="entry name" value="FtsX"/>
    <property type="match status" value="2"/>
</dbReference>
<keyword evidence="3 6" id="KW-0812">Transmembrane</keyword>
<evidence type="ECO:0000313" key="9">
    <source>
        <dbReference type="EMBL" id="MFD2531877.1"/>
    </source>
</evidence>
<keyword evidence="4 6" id="KW-1133">Transmembrane helix</keyword>
<feature type="domain" description="ABC3 transporter permease C-terminal" evidence="7">
    <location>
        <begin position="697"/>
        <end position="813"/>
    </location>
</feature>
<keyword evidence="10" id="KW-1185">Reference proteome</keyword>
<evidence type="ECO:0000256" key="4">
    <source>
        <dbReference type="ARBA" id="ARBA00022989"/>
    </source>
</evidence>
<evidence type="ECO:0000259" key="8">
    <source>
        <dbReference type="Pfam" id="PF12704"/>
    </source>
</evidence>
<gene>
    <name evidence="9" type="ORF">ACFSVN_05425</name>
</gene>
<dbReference type="RefSeq" id="WP_390299716.1">
    <property type="nucleotide sequence ID" value="NZ_JBHULI010000022.1"/>
</dbReference>
<accession>A0ABW5JIM7</accession>
<proteinExistence type="predicted"/>
<evidence type="ECO:0000256" key="1">
    <source>
        <dbReference type="ARBA" id="ARBA00004651"/>
    </source>
</evidence>
<feature type="domain" description="ABC3 transporter permease C-terminal" evidence="7">
    <location>
        <begin position="299"/>
        <end position="416"/>
    </location>
</feature>
<feature type="transmembrane region" description="Helical" evidence="6">
    <location>
        <begin position="778"/>
        <end position="801"/>
    </location>
</feature>
<dbReference type="InterPro" id="IPR025857">
    <property type="entry name" value="MacB_PCD"/>
</dbReference>
<keyword evidence="2" id="KW-1003">Cell membrane</keyword>
<dbReference type="EMBL" id="JBHULI010000022">
    <property type="protein sequence ID" value="MFD2531877.1"/>
    <property type="molecule type" value="Genomic_DNA"/>
</dbReference>
<dbReference type="PANTHER" id="PTHR30572">
    <property type="entry name" value="MEMBRANE COMPONENT OF TRANSPORTER-RELATED"/>
    <property type="match status" value="1"/>
</dbReference>
<evidence type="ECO:0000259" key="7">
    <source>
        <dbReference type="Pfam" id="PF02687"/>
    </source>
</evidence>
<feature type="transmembrane region" description="Helical" evidence="6">
    <location>
        <begin position="735"/>
        <end position="758"/>
    </location>
</feature>
<feature type="transmembrane region" description="Helical" evidence="6">
    <location>
        <begin position="432"/>
        <end position="457"/>
    </location>
</feature>
<comment type="caution">
    <text evidence="9">The sequence shown here is derived from an EMBL/GenBank/DDBJ whole genome shotgun (WGS) entry which is preliminary data.</text>
</comment>
<feature type="domain" description="MacB-like periplasmic core" evidence="8">
    <location>
        <begin position="525"/>
        <end position="653"/>
    </location>
</feature>
<dbReference type="InterPro" id="IPR003838">
    <property type="entry name" value="ABC3_permease_C"/>
</dbReference>
<organism evidence="9 10">
    <name type="scientific">Gracilimonas halophila</name>
    <dbReference type="NCBI Taxonomy" id="1834464"/>
    <lineage>
        <taxon>Bacteria</taxon>
        <taxon>Pseudomonadati</taxon>
        <taxon>Balneolota</taxon>
        <taxon>Balneolia</taxon>
        <taxon>Balneolales</taxon>
        <taxon>Balneolaceae</taxon>
        <taxon>Gracilimonas</taxon>
    </lineage>
</organism>
<evidence type="ECO:0000256" key="2">
    <source>
        <dbReference type="ARBA" id="ARBA00022475"/>
    </source>
</evidence>
<dbReference type="InterPro" id="IPR050250">
    <property type="entry name" value="Macrolide_Exporter_MacB"/>
</dbReference>
<feature type="transmembrane region" description="Helical" evidence="6">
    <location>
        <begin position="21"/>
        <end position="41"/>
    </location>
</feature>
<feature type="transmembrane region" description="Helical" evidence="6">
    <location>
        <begin position="694"/>
        <end position="714"/>
    </location>
</feature>
<evidence type="ECO:0000256" key="5">
    <source>
        <dbReference type="ARBA" id="ARBA00023136"/>
    </source>
</evidence>
<protein>
    <submittedName>
        <fullName evidence="9">ABC transporter permease</fullName>
    </submittedName>
</protein>
<feature type="transmembrane region" description="Helical" evidence="6">
    <location>
        <begin position="387"/>
        <end position="411"/>
    </location>
</feature>